<dbReference type="SMART" id="SM01360">
    <property type="entry name" value="A2M"/>
    <property type="match status" value="1"/>
</dbReference>
<evidence type="ECO:0000313" key="5">
    <source>
        <dbReference type="Proteomes" id="UP000290572"/>
    </source>
</evidence>
<dbReference type="Proteomes" id="UP000290572">
    <property type="component" value="Unassembled WGS sequence"/>
</dbReference>
<name>A0A498MI77_LABRO</name>
<dbReference type="Gene3D" id="6.20.50.160">
    <property type="match status" value="1"/>
</dbReference>
<evidence type="ECO:0000256" key="1">
    <source>
        <dbReference type="SAM" id="MobiDB-lite"/>
    </source>
</evidence>
<keyword evidence="5" id="KW-1185">Reference proteome</keyword>
<dbReference type="Gene3D" id="2.20.130.20">
    <property type="match status" value="1"/>
</dbReference>
<sequence>MSGCGRCAAILSKGQIVKADRFKRSGQSLVTLSLLVTKDIVPSFRFVAYYHVGSSEVVSDSVWVDVNDTCLGTLKVEVKDPTQNSPGKAVKLKITGDPGAKVVLVAVDKGVYALNDKNRLTQTMIWDVIEKHDTGCTAGSGKDSMGVFIDAGLMFESSTAGGTNTRTNNECPVPSKRKRRSADHHYTGESPSQELHLRGEEDDLEEESENVMVRTHFPESWLWKEIDLPACSPSSCVETSTLTTETLKDSITTWQITAISLSKTFGICVADPYEITVRKDFFIDLKMPYSVVHNEQLEIKAVLHNYGDEKLTVSVPLIIIPMEPNEQWIEAEAQSSNGKDKIMKKLKVVPEGVHTEARERTVEINPSKHPGAASLQT</sequence>
<dbReference type="FunFam" id="2.20.130.20:FF:000001">
    <property type="entry name" value="Complement C3"/>
    <property type="match status" value="1"/>
</dbReference>
<feature type="domain" description="Alpha-2-macroglobulin" evidence="3">
    <location>
        <begin position="220"/>
        <end position="317"/>
    </location>
</feature>
<dbReference type="Pfam" id="PF07703">
    <property type="entry name" value="A2M_BRD"/>
    <property type="match status" value="1"/>
</dbReference>
<dbReference type="EMBL" id="QBIY01012625">
    <property type="protein sequence ID" value="RXN21008.1"/>
    <property type="molecule type" value="Genomic_DNA"/>
</dbReference>
<gene>
    <name evidence="4" type="ORF">ROHU_024559</name>
</gene>
<dbReference type="SMART" id="SM01359">
    <property type="entry name" value="A2M_N_2"/>
    <property type="match status" value="1"/>
</dbReference>
<comment type="caution">
    <text evidence="4">The sequence shown here is derived from an EMBL/GenBank/DDBJ whole genome shotgun (WGS) entry which is preliminary data.</text>
</comment>
<feature type="compositionally biased region" description="Polar residues" evidence="1">
    <location>
        <begin position="159"/>
        <end position="170"/>
    </location>
</feature>
<dbReference type="PANTHER" id="PTHR11412">
    <property type="entry name" value="MACROGLOBULIN / COMPLEMENT"/>
    <property type="match status" value="1"/>
</dbReference>
<accession>A0A498MI77</accession>
<organism evidence="4 5">
    <name type="scientific">Labeo rohita</name>
    <name type="common">Indian major carp</name>
    <name type="synonym">Cyprinus rohita</name>
    <dbReference type="NCBI Taxonomy" id="84645"/>
    <lineage>
        <taxon>Eukaryota</taxon>
        <taxon>Metazoa</taxon>
        <taxon>Chordata</taxon>
        <taxon>Craniata</taxon>
        <taxon>Vertebrata</taxon>
        <taxon>Euteleostomi</taxon>
        <taxon>Actinopterygii</taxon>
        <taxon>Neopterygii</taxon>
        <taxon>Teleostei</taxon>
        <taxon>Ostariophysi</taxon>
        <taxon>Cypriniformes</taxon>
        <taxon>Cyprinidae</taxon>
        <taxon>Labeoninae</taxon>
        <taxon>Labeonini</taxon>
        <taxon>Labeo</taxon>
    </lineage>
</organism>
<feature type="region of interest" description="Disordered" evidence="1">
    <location>
        <begin position="159"/>
        <end position="210"/>
    </location>
</feature>
<evidence type="ECO:0000259" key="3">
    <source>
        <dbReference type="SMART" id="SM01360"/>
    </source>
</evidence>
<evidence type="ECO:0000313" key="4">
    <source>
        <dbReference type="EMBL" id="RXN21008.1"/>
    </source>
</evidence>
<dbReference type="PANTHER" id="PTHR11412:SF81">
    <property type="entry name" value="COMPLEMENT C3"/>
    <property type="match status" value="1"/>
</dbReference>
<dbReference type="InterPro" id="IPR001599">
    <property type="entry name" value="Macroglobln_a2"/>
</dbReference>
<evidence type="ECO:0007829" key="6">
    <source>
        <dbReference type="PeptideAtlas" id="A0A498MI77"/>
    </source>
</evidence>
<feature type="region of interest" description="Disordered" evidence="1">
    <location>
        <begin position="357"/>
        <end position="377"/>
    </location>
</feature>
<evidence type="ECO:0000259" key="2">
    <source>
        <dbReference type="SMART" id="SM01359"/>
    </source>
</evidence>
<keyword evidence="6" id="KW-1267">Proteomics identification</keyword>
<dbReference type="GO" id="GO:0004866">
    <property type="term" value="F:endopeptidase inhibitor activity"/>
    <property type="evidence" value="ECO:0007669"/>
    <property type="project" value="InterPro"/>
</dbReference>
<protein>
    <submittedName>
        <fullName evidence="4">Complement C3-like protein</fullName>
    </submittedName>
</protein>
<dbReference type="InterPro" id="IPR050473">
    <property type="entry name" value="A2M/Complement_sys"/>
</dbReference>
<dbReference type="AlphaFoldDB" id="A0A498MI77"/>
<dbReference type="STRING" id="84645.A0A498MI77"/>
<dbReference type="InterPro" id="IPR011625">
    <property type="entry name" value="A2M_N_BRD"/>
</dbReference>
<dbReference type="Gene3D" id="2.60.40.1930">
    <property type="match status" value="2"/>
</dbReference>
<feature type="compositionally biased region" description="Acidic residues" evidence="1">
    <location>
        <begin position="200"/>
        <end position="209"/>
    </location>
</feature>
<dbReference type="Pfam" id="PF00207">
    <property type="entry name" value="A2M"/>
    <property type="match status" value="1"/>
</dbReference>
<dbReference type="Gene3D" id="2.60.40.10">
    <property type="entry name" value="Immunoglobulins"/>
    <property type="match status" value="1"/>
</dbReference>
<proteinExistence type="evidence at protein level"/>
<reference evidence="4 5" key="1">
    <citation type="submission" date="2018-03" db="EMBL/GenBank/DDBJ databases">
        <title>Draft genome sequence of Rohu Carp (Labeo rohita).</title>
        <authorList>
            <person name="Das P."/>
            <person name="Kushwaha B."/>
            <person name="Joshi C.G."/>
            <person name="Kumar D."/>
            <person name="Nagpure N.S."/>
            <person name="Sahoo L."/>
            <person name="Das S.P."/>
            <person name="Bit A."/>
            <person name="Patnaik S."/>
            <person name="Meher P.K."/>
            <person name="Jayasankar P."/>
            <person name="Koringa P.G."/>
            <person name="Patel N.V."/>
            <person name="Hinsu A.T."/>
            <person name="Kumar R."/>
            <person name="Pandey M."/>
            <person name="Agarwal S."/>
            <person name="Srivastava S."/>
            <person name="Singh M."/>
            <person name="Iquebal M.A."/>
            <person name="Jaiswal S."/>
            <person name="Angadi U.B."/>
            <person name="Kumar N."/>
            <person name="Raza M."/>
            <person name="Shah T.M."/>
            <person name="Rai A."/>
            <person name="Jena J.K."/>
        </authorList>
    </citation>
    <scope>NUCLEOTIDE SEQUENCE [LARGE SCALE GENOMIC DNA]</scope>
    <source>
        <strain evidence="4">DASCIFA01</strain>
        <tissue evidence="4">Testis</tissue>
    </source>
</reference>
<feature type="domain" description="Alpha-2-macroglobulin bait region" evidence="2">
    <location>
        <begin position="2"/>
        <end position="114"/>
    </location>
</feature>
<dbReference type="InterPro" id="IPR013783">
    <property type="entry name" value="Ig-like_fold"/>
</dbReference>